<feature type="active site" description="Proton acceptor" evidence="2">
    <location>
        <position position="121"/>
    </location>
</feature>
<name>A0A1T4SZE1_9HYPH</name>
<feature type="domain" description="Phosphoesterase HXTX" evidence="3">
    <location>
        <begin position="8"/>
        <end position="84"/>
    </location>
</feature>
<keyword evidence="5" id="KW-1185">Reference proteome</keyword>
<accession>A0A1T4SZE1</accession>
<dbReference type="GO" id="GO:0004113">
    <property type="term" value="F:2',3'-cyclic-nucleotide 3'-phosphodiesterase activity"/>
    <property type="evidence" value="ECO:0007669"/>
    <property type="project" value="InterPro"/>
</dbReference>
<feature type="short sequence motif" description="HXTX 2" evidence="2">
    <location>
        <begin position="121"/>
        <end position="124"/>
    </location>
</feature>
<dbReference type="Pfam" id="PF02834">
    <property type="entry name" value="LigT_PEase"/>
    <property type="match status" value="2"/>
</dbReference>
<feature type="domain" description="Phosphoesterase HXTX" evidence="3">
    <location>
        <begin position="92"/>
        <end position="171"/>
    </location>
</feature>
<dbReference type="RefSeq" id="WP_085937096.1">
    <property type="nucleotide sequence ID" value="NZ_FUWJ01000011.1"/>
</dbReference>
<evidence type="ECO:0000313" key="4">
    <source>
        <dbReference type="EMBL" id="SKA33555.1"/>
    </source>
</evidence>
<dbReference type="SUPFAM" id="SSF55144">
    <property type="entry name" value="LigT-like"/>
    <property type="match status" value="1"/>
</dbReference>
<reference evidence="5" key="1">
    <citation type="submission" date="2017-02" db="EMBL/GenBank/DDBJ databases">
        <authorList>
            <person name="Varghese N."/>
            <person name="Submissions S."/>
        </authorList>
    </citation>
    <scope>NUCLEOTIDE SEQUENCE [LARGE SCALE GENOMIC DNA]</scope>
    <source>
        <strain evidence="5">ATCC 27094</strain>
    </source>
</reference>
<evidence type="ECO:0000256" key="2">
    <source>
        <dbReference type="HAMAP-Rule" id="MF_01940"/>
    </source>
</evidence>
<comment type="function">
    <text evidence="2">Hydrolyzes RNA 2',3'-cyclic phosphodiester to an RNA 2'-phosphomonoester.</text>
</comment>
<dbReference type="NCBIfam" id="TIGR02258">
    <property type="entry name" value="2_5_ligase"/>
    <property type="match status" value="1"/>
</dbReference>
<dbReference type="PANTHER" id="PTHR35561:SF1">
    <property type="entry name" value="RNA 2',3'-CYCLIC PHOSPHODIESTERASE"/>
    <property type="match status" value="1"/>
</dbReference>
<evidence type="ECO:0000313" key="5">
    <source>
        <dbReference type="Proteomes" id="UP000190092"/>
    </source>
</evidence>
<evidence type="ECO:0000259" key="3">
    <source>
        <dbReference type="Pfam" id="PF02834"/>
    </source>
</evidence>
<protein>
    <recommendedName>
        <fullName evidence="2">RNA 2',3'-cyclic phosphodiesterase</fullName>
        <shortName evidence="2">RNA 2',3'-CPDase</shortName>
        <ecNumber evidence="2">3.1.4.58</ecNumber>
    </recommendedName>
</protein>
<sequence length="181" mass="19969">MPRLFIALPVPEEVAAELTALQSGVPDARWTAPENFHVTLCFAGEVDGGTMRDLEEELSDAAGPKFTVTLAGVEQFSSGKQPRALAALVQKSDALDRLQQKVSTIARHCGIEVERRKFRPHVTLARFRAGAETGHHIAQFMSSHAQFRAGPWVAEHFSLYSSRSGRNGSIYTEETAYHLTY</sequence>
<dbReference type="InterPro" id="IPR009097">
    <property type="entry name" value="Cyclic_Pdiesterase"/>
</dbReference>
<proteinExistence type="inferred from homology"/>
<gene>
    <name evidence="4" type="ORF">SAMN02745126_05358</name>
</gene>
<dbReference type="EC" id="3.1.4.58" evidence="2"/>
<dbReference type="InterPro" id="IPR014051">
    <property type="entry name" value="Phosphoesterase_HXTX"/>
</dbReference>
<dbReference type="Gene3D" id="3.90.1140.10">
    <property type="entry name" value="Cyclic phosphodiesterase"/>
    <property type="match status" value="1"/>
</dbReference>
<keyword evidence="1 2" id="KW-0378">Hydrolase</keyword>
<dbReference type="STRING" id="225324.SAMN02745126_05358"/>
<keyword evidence="4" id="KW-0436">Ligase</keyword>
<comment type="catalytic activity">
    <reaction evidence="2">
        <text>a 3'-end 2',3'-cyclophospho-ribonucleotide-RNA + H2O = a 3'-end 2'-phospho-ribonucleotide-RNA + H(+)</text>
        <dbReference type="Rhea" id="RHEA:11828"/>
        <dbReference type="Rhea" id="RHEA-COMP:10464"/>
        <dbReference type="Rhea" id="RHEA-COMP:17353"/>
        <dbReference type="ChEBI" id="CHEBI:15377"/>
        <dbReference type="ChEBI" id="CHEBI:15378"/>
        <dbReference type="ChEBI" id="CHEBI:83064"/>
        <dbReference type="ChEBI" id="CHEBI:173113"/>
        <dbReference type="EC" id="3.1.4.58"/>
    </reaction>
</comment>
<organism evidence="4 5">
    <name type="scientific">Enhydrobacter aerosaccus</name>
    <dbReference type="NCBI Taxonomy" id="225324"/>
    <lineage>
        <taxon>Bacteria</taxon>
        <taxon>Pseudomonadati</taxon>
        <taxon>Pseudomonadota</taxon>
        <taxon>Alphaproteobacteria</taxon>
        <taxon>Hyphomicrobiales</taxon>
        <taxon>Enhydrobacter</taxon>
    </lineage>
</organism>
<comment type="similarity">
    <text evidence="2">Belongs to the 2H phosphoesterase superfamily. ThpR family.</text>
</comment>
<feature type="short sequence motif" description="HXTX 1" evidence="2">
    <location>
        <begin position="37"/>
        <end position="40"/>
    </location>
</feature>
<dbReference type="HAMAP" id="MF_01940">
    <property type="entry name" value="RNA_CPDase"/>
    <property type="match status" value="1"/>
</dbReference>
<feature type="active site" description="Proton donor" evidence="2">
    <location>
        <position position="37"/>
    </location>
</feature>
<dbReference type="OrthoDB" id="9793819at2"/>
<dbReference type="GO" id="GO:0016874">
    <property type="term" value="F:ligase activity"/>
    <property type="evidence" value="ECO:0007669"/>
    <property type="project" value="UniProtKB-KW"/>
</dbReference>
<dbReference type="Proteomes" id="UP000190092">
    <property type="component" value="Unassembled WGS sequence"/>
</dbReference>
<dbReference type="AlphaFoldDB" id="A0A1T4SZE1"/>
<dbReference type="GO" id="GO:0008664">
    <property type="term" value="F:RNA 2',3'-cyclic 3'-phosphodiesterase activity"/>
    <property type="evidence" value="ECO:0007669"/>
    <property type="project" value="UniProtKB-EC"/>
</dbReference>
<evidence type="ECO:0000256" key="1">
    <source>
        <dbReference type="ARBA" id="ARBA00022801"/>
    </source>
</evidence>
<dbReference type="PANTHER" id="PTHR35561">
    <property type="entry name" value="RNA 2',3'-CYCLIC PHOSPHODIESTERASE"/>
    <property type="match status" value="1"/>
</dbReference>
<dbReference type="EMBL" id="FUWJ01000011">
    <property type="protein sequence ID" value="SKA33555.1"/>
    <property type="molecule type" value="Genomic_DNA"/>
</dbReference>
<dbReference type="InterPro" id="IPR004175">
    <property type="entry name" value="RNA_CPDase"/>
</dbReference>